<organism evidence="1 2">
    <name type="scientific">Eumeta variegata</name>
    <name type="common">Bagworm moth</name>
    <name type="synonym">Eumeta japonica</name>
    <dbReference type="NCBI Taxonomy" id="151549"/>
    <lineage>
        <taxon>Eukaryota</taxon>
        <taxon>Metazoa</taxon>
        <taxon>Ecdysozoa</taxon>
        <taxon>Arthropoda</taxon>
        <taxon>Hexapoda</taxon>
        <taxon>Insecta</taxon>
        <taxon>Pterygota</taxon>
        <taxon>Neoptera</taxon>
        <taxon>Endopterygota</taxon>
        <taxon>Lepidoptera</taxon>
        <taxon>Glossata</taxon>
        <taxon>Ditrysia</taxon>
        <taxon>Tineoidea</taxon>
        <taxon>Psychidae</taxon>
        <taxon>Oiketicinae</taxon>
        <taxon>Eumeta</taxon>
    </lineage>
</organism>
<comment type="caution">
    <text evidence="1">The sequence shown here is derived from an EMBL/GenBank/DDBJ whole genome shotgun (WGS) entry which is preliminary data.</text>
</comment>
<dbReference type="EMBL" id="BGZK01000538">
    <property type="protein sequence ID" value="GBP49158.1"/>
    <property type="molecule type" value="Genomic_DNA"/>
</dbReference>
<evidence type="ECO:0000313" key="1">
    <source>
        <dbReference type="EMBL" id="GBP49158.1"/>
    </source>
</evidence>
<reference evidence="1 2" key="1">
    <citation type="journal article" date="2019" name="Commun. Biol.">
        <title>The bagworm genome reveals a unique fibroin gene that provides high tensile strength.</title>
        <authorList>
            <person name="Kono N."/>
            <person name="Nakamura H."/>
            <person name="Ohtoshi R."/>
            <person name="Tomita M."/>
            <person name="Numata K."/>
            <person name="Arakawa K."/>
        </authorList>
    </citation>
    <scope>NUCLEOTIDE SEQUENCE [LARGE SCALE GENOMIC DNA]</scope>
</reference>
<evidence type="ECO:0000313" key="2">
    <source>
        <dbReference type="Proteomes" id="UP000299102"/>
    </source>
</evidence>
<accession>A0A4C1WCP2</accession>
<gene>
    <name evidence="1" type="ORF">EVAR_80826_1</name>
</gene>
<protein>
    <submittedName>
        <fullName evidence="1">Uncharacterized protein</fullName>
    </submittedName>
</protein>
<keyword evidence="2" id="KW-1185">Reference proteome</keyword>
<dbReference type="AlphaFoldDB" id="A0A4C1WCP2"/>
<dbReference type="Proteomes" id="UP000299102">
    <property type="component" value="Unassembled WGS sequence"/>
</dbReference>
<proteinExistence type="predicted"/>
<sequence length="183" mass="20824">MRAKQSHDHREAMLLYRIKARIAVLTSLSHQGARSSTYFTAVSRRAQHYLPHCRIKVCIAVLTSLPHQDAHSTTYLTVTSRRTQQYLLHYRIKARIAVLTSLSHRGAHSSTYLTVASRRIYQHLPNYRTMFAQSMLLHISVPATGRINLPQSSPCHCNVKSAESARRQRCAPCCNFDVIPMPT</sequence>
<name>A0A4C1WCP2_EUMVA</name>